<proteinExistence type="predicted"/>
<protein>
    <recommendedName>
        <fullName evidence="4">Transcriptional regulator LacI/GalR-like sensor domain-containing protein</fullName>
    </recommendedName>
</protein>
<evidence type="ECO:0000313" key="6">
    <source>
        <dbReference type="Proteomes" id="UP001476282"/>
    </source>
</evidence>
<evidence type="ECO:0000256" key="1">
    <source>
        <dbReference type="ARBA" id="ARBA00023015"/>
    </source>
</evidence>
<name>A0ABP9UR51_9BACT</name>
<dbReference type="SUPFAM" id="SSF53822">
    <property type="entry name" value="Periplasmic binding protein-like I"/>
    <property type="match status" value="1"/>
</dbReference>
<keyword evidence="2" id="KW-0238">DNA-binding</keyword>
<organism evidence="5 6">
    <name type="scientific">Haloferula sargassicola</name>
    <dbReference type="NCBI Taxonomy" id="490096"/>
    <lineage>
        <taxon>Bacteria</taxon>
        <taxon>Pseudomonadati</taxon>
        <taxon>Verrucomicrobiota</taxon>
        <taxon>Verrucomicrobiia</taxon>
        <taxon>Verrucomicrobiales</taxon>
        <taxon>Verrucomicrobiaceae</taxon>
        <taxon>Haloferula</taxon>
    </lineage>
</organism>
<dbReference type="InterPro" id="IPR028082">
    <property type="entry name" value="Peripla_BP_I"/>
</dbReference>
<dbReference type="InterPro" id="IPR046335">
    <property type="entry name" value="LacI/GalR-like_sensor"/>
</dbReference>
<evidence type="ECO:0000256" key="2">
    <source>
        <dbReference type="ARBA" id="ARBA00023125"/>
    </source>
</evidence>
<evidence type="ECO:0000256" key="3">
    <source>
        <dbReference type="ARBA" id="ARBA00023163"/>
    </source>
</evidence>
<sequence length="351" mass="39254">MLAERLAEEIRDGVWTRVLPGSRVLAGRYGVDRKTCDLALSLLTDRRIISPPSQGKRRRILATSVPQNAPPTGHLLLLHSSHRVLDTNMLDFLWKIAGVWHDHSGEAHFERVDYGRYRNPATRLDGLIERHAATAIFMLMPTWEWTQTAMTRLPTYRSGGDGDRSWPVSCSGYSVEQSVGEAARRLVAAGHKRIIAPVEGGWPKLRATLQQGIAQAFGGRHPVYPGDEMVPEFSESVAEAWQGYWRRSFTRLRPTAIILLQETHLLSLYSYCSAAGIRLPDDLSVILLGQSELLAWLRPKPVMATFPYARSVAHFRHWISAGLRPIGHRMSKLEFSDDGETVGPPPKAGGR</sequence>
<feature type="domain" description="Transcriptional regulator LacI/GalR-like sensor" evidence="4">
    <location>
        <begin position="184"/>
        <end position="299"/>
    </location>
</feature>
<keyword evidence="3" id="KW-0804">Transcription</keyword>
<keyword evidence="1" id="KW-0805">Transcription regulation</keyword>
<evidence type="ECO:0000259" key="4">
    <source>
        <dbReference type="Pfam" id="PF13377"/>
    </source>
</evidence>
<comment type="caution">
    <text evidence="5">The sequence shown here is derived from an EMBL/GenBank/DDBJ whole genome shotgun (WGS) entry which is preliminary data.</text>
</comment>
<gene>
    <name evidence="5" type="ORF">Hsar01_02426</name>
</gene>
<dbReference type="Pfam" id="PF13377">
    <property type="entry name" value="Peripla_BP_3"/>
    <property type="match status" value="1"/>
</dbReference>
<dbReference type="Gene3D" id="3.40.50.2300">
    <property type="match status" value="1"/>
</dbReference>
<dbReference type="Proteomes" id="UP001476282">
    <property type="component" value="Unassembled WGS sequence"/>
</dbReference>
<evidence type="ECO:0000313" key="5">
    <source>
        <dbReference type="EMBL" id="GAA5483197.1"/>
    </source>
</evidence>
<accession>A0ABP9UR51</accession>
<keyword evidence="6" id="KW-1185">Reference proteome</keyword>
<dbReference type="EMBL" id="BAABRI010000012">
    <property type="protein sequence ID" value="GAA5483197.1"/>
    <property type="molecule type" value="Genomic_DNA"/>
</dbReference>
<reference evidence="5 6" key="1">
    <citation type="submission" date="2024-02" db="EMBL/GenBank/DDBJ databases">
        <title>Haloferula sargassicola NBRC 104335.</title>
        <authorList>
            <person name="Ichikawa N."/>
            <person name="Katano-Makiyama Y."/>
            <person name="Hidaka K."/>
        </authorList>
    </citation>
    <scope>NUCLEOTIDE SEQUENCE [LARGE SCALE GENOMIC DNA]</scope>
    <source>
        <strain evidence="5 6">NBRC 104335</strain>
    </source>
</reference>